<dbReference type="OrthoDB" id="9773856at2"/>
<dbReference type="AlphaFoldDB" id="A0A1G9Z473"/>
<dbReference type="InterPro" id="IPR041796">
    <property type="entry name" value="Mre11_N"/>
</dbReference>
<feature type="domain" description="Nuclease SbcCD subunit D C-terminal" evidence="9">
    <location>
        <begin position="266"/>
        <end position="355"/>
    </location>
</feature>
<protein>
    <recommendedName>
        <fullName evidence="3 7">Nuclease SbcCD subunit D</fullName>
    </recommendedName>
</protein>
<keyword evidence="7" id="KW-0255">Endonuclease</keyword>
<dbReference type="GO" id="GO:0006310">
    <property type="term" value="P:DNA recombination"/>
    <property type="evidence" value="ECO:0007669"/>
    <property type="project" value="UniProtKB-KW"/>
</dbReference>
<dbReference type="STRING" id="146817.SAMN04488502_11334"/>
<evidence type="ECO:0000256" key="6">
    <source>
        <dbReference type="ARBA" id="ARBA00022839"/>
    </source>
</evidence>
<dbReference type="Proteomes" id="UP000214880">
    <property type="component" value="Unassembled WGS sequence"/>
</dbReference>
<evidence type="ECO:0000259" key="8">
    <source>
        <dbReference type="Pfam" id="PF00149"/>
    </source>
</evidence>
<evidence type="ECO:0000256" key="1">
    <source>
        <dbReference type="ARBA" id="ARBA00010555"/>
    </source>
</evidence>
<feature type="domain" description="Calcineurin-like phosphoesterase" evidence="8">
    <location>
        <begin position="1"/>
        <end position="110"/>
    </location>
</feature>
<keyword evidence="5 7" id="KW-0378">Hydrolase</keyword>
<gene>
    <name evidence="7" type="primary">sbcD</name>
    <name evidence="10" type="ORF">SAMN04488502_11334</name>
</gene>
<dbReference type="GO" id="GO:0008408">
    <property type="term" value="F:3'-5' exonuclease activity"/>
    <property type="evidence" value="ECO:0007669"/>
    <property type="project" value="InterPro"/>
</dbReference>
<dbReference type="Gene3D" id="3.60.21.10">
    <property type="match status" value="1"/>
</dbReference>
<dbReference type="PANTHER" id="PTHR30337">
    <property type="entry name" value="COMPONENT OF ATP-DEPENDENT DSDNA EXONUCLEASE"/>
    <property type="match status" value="1"/>
</dbReference>
<dbReference type="GO" id="GO:0006260">
    <property type="term" value="P:DNA replication"/>
    <property type="evidence" value="ECO:0007669"/>
    <property type="project" value="UniProtKB-KW"/>
</dbReference>
<dbReference type="Pfam" id="PF12320">
    <property type="entry name" value="SbcD_C"/>
    <property type="match status" value="1"/>
</dbReference>
<keyword evidence="4 7" id="KW-0540">Nuclease</keyword>
<evidence type="ECO:0000256" key="4">
    <source>
        <dbReference type="ARBA" id="ARBA00022722"/>
    </source>
</evidence>
<evidence type="ECO:0000313" key="11">
    <source>
        <dbReference type="Proteomes" id="UP000214880"/>
    </source>
</evidence>
<reference evidence="10 11" key="1">
    <citation type="submission" date="2016-10" db="EMBL/GenBank/DDBJ databases">
        <authorList>
            <person name="de Groot N.N."/>
        </authorList>
    </citation>
    <scope>NUCLEOTIDE SEQUENCE [LARGE SCALE GENOMIC DNA]</scope>
    <source>
        <strain evidence="10 11">DSM 1736</strain>
    </source>
</reference>
<keyword evidence="6 7" id="KW-0269">Exonuclease</keyword>
<dbReference type="InterPro" id="IPR029052">
    <property type="entry name" value="Metallo-depent_PP-like"/>
</dbReference>
<organism evidence="10 11">
    <name type="scientific">Dendrosporobacter quercicolus</name>
    <dbReference type="NCBI Taxonomy" id="146817"/>
    <lineage>
        <taxon>Bacteria</taxon>
        <taxon>Bacillati</taxon>
        <taxon>Bacillota</taxon>
        <taxon>Negativicutes</taxon>
        <taxon>Selenomonadales</taxon>
        <taxon>Sporomusaceae</taxon>
        <taxon>Dendrosporobacter</taxon>
    </lineage>
</organism>
<comment type="similarity">
    <text evidence="1 7">Belongs to the SbcD family.</text>
</comment>
<proteinExistence type="inferred from homology"/>
<dbReference type="SUPFAM" id="SSF56300">
    <property type="entry name" value="Metallo-dependent phosphatases"/>
    <property type="match status" value="1"/>
</dbReference>
<dbReference type="PANTHER" id="PTHR30337:SF0">
    <property type="entry name" value="NUCLEASE SBCCD SUBUNIT D"/>
    <property type="match status" value="1"/>
</dbReference>
<name>A0A1G9Z473_9FIRM</name>
<dbReference type="Pfam" id="PF00149">
    <property type="entry name" value="Metallophos"/>
    <property type="match status" value="1"/>
</dbReference>
<evidence type="ECO:0000313" key="10">
    <source>
        <dbReference type="EMBL" id="SDN16129.1"/>
    </source>
</evidence>
<keyword evidence="11" id="KW-1185">Reference proteome</keyword>
<dbReference type="InterPro" id="IPR050535">
    <property type="entry name" value="DNA_Repair-Maintenance_Comp"/>
</dbReference>
<evidence type="ECO:0000256" key="5">
    <source>
        <dbReference type="ARBA" id="ARBA00022801"/>
    </source>
</evidence>
<dbReference type="InterPro" id="IPR026843">
    <property type="entry name" value="SbcD_C"/>
</dbReference>
<evidence type="ECO:0000256" key="2">
    <source>
        <dbReference type="ARBA" id="ARBA00011322"/>
    </source>
</evidence>
<dbReference type="InterPro" id="IPR004843">
    <property type="entry name" value="Calcineurin-like_PHP"/>
</dbReference>
<dbReference type="InterPro" id="IPR004593">
    <property type="entry name" value="SbcD"/>
</dbReference>
<accession>A0A1G9Z473</accession>
<evidence type="ECO:0000256" key="7">
    <source>
        <dbReference type="RuleBase" id="RU363069"/>
    </source>
</evidence>
<dbReference type="RefSeq" id="WP_092074834.1">
    <property type="nucleotide sequence ID" value="NZ_FNHB01000013.1"/>
</dbReference>
<dbReference type="GO" id="GO:0004519">
    <property type="term" value="F:endonuclease activity"/>
    <property type="evidence" value="ECO:0007669"/>
    <property type="project" value="UniProtKB-KW"/>
</dbReference>
<dbReference type="NCBIfam" id="TIGR00619">
    <property type="entry name" value="sbcd"/>
    <property type="match status" value="1"/>
</dbReference>
<dbReference type="CDD" id="cd00840">
    <property type="entry name" value="MPP_Mre11_N"/>
    <property type="match status" value="1"/>
</dbReference>
<comment type="subunit">
    <text evidence="2 7">Heterodimer of SbcC and SbcD.</text>
</comment>
<keyword evidence="7" id="KW-0235">DNA replication</keyword>
<keyword evidence="7" id="KW-0233">DNA recombination</keyword>
<comment type="function">
    <text evidence="7">SbcCD cleaves DNA hairpin structures. These structures can inhibit DNA replication and are intermediates in certain DNA recombination reactions. The complex acts as a 3'-&gt;5' double strand exonuclease that can open hairpins. It also has a 5' single-strand endonuclease activity.</text>
</comment>
<evidence type="ECO:0000259" key="9">
    <source>
        <dbReference type="Pfam" id="PF12320"/>
    </source>
</evidence>
<dbReference type="EMBL" id="FNHB01000013">
    <property type="protein sequence ID" value="SDN16129.1"/>
    <property type="molecule type" value="Genomic_DNA"/>
</dbReference>
<evidence type="ECO:0000256" key="3">
    <source>
        <dbReference type="ARBA" id="ARBA00013365"/>
    </source>
</evidence>
<sequence>MRFIHTSDWHLGRIFHGLHLTDDQAYILDQFVAFVGEAKPDAVVIAGDIYDRAVPPTEAVELLDDVLSKILLDYRTPVVMIAGNHDSPERLGFGNKLLARQGLHVVGALPGQLEPIVLNDKSGPVYFAPLTYAEPALVRERLDIAVADHEQALKALIDHTLAKIPQRGRKVAIAHAFIAGGAESESERPLSVGGSSAVSAALFKPFHYTALGHLHQPQQAGADNIRYSGSLLKYSFAEAGQSKGIQLVELNEQGAASVEMVSLKPRRDVRCLEGYFNDILQGPPAGGPQDDYVMVTLQDLEPILDARGRLESIYPNILHIERPAVMSGGKLQKPSGDHRRLTEAELFGAFFSQMTGQELSAEQAGQFAGVVEEFYREQREAKL</sequence>